<accession>X1EC92</accession>
<dbReference type="InterPro" id="IPR039429">
    <property type="entry name" value="SHMT-like_dom"/>
</dbReference>
<evidence type="ECO:0000313" key="4">
    <source>
        <dbReference type="EMBL" id="GAH30232.1"/>
    </source>
</evidence>
<dbReference type="AlphaFoldDB" id="X1EC92"/>
<dbReference type="SUPFAM" id="SSF53383">
    <property type="entry name" value="PLP-dependent transferases"/>
    <property type="match status" value="1"/>
</dbReference>
<feature type="non-terminal residue" evidence="4">
    <location>
        <position position="1"/>
    </location>
</feature>
<dbReference type="InterPro" id="IPR015422">
    <property type="entry name" value="PyrdxlP-dep_Trfase_small"/>
</dbReference>
<dbReference type="GO" id="GO:0004372">
    <property type="term" value="F:glycine hydroxymethyltransferase activity"/>
    <property type="evidence" value="ECO:0007669"/>
    <property type="project" value="TreeGrafter"/>
</dbReference>
<comment type="cofactor">
    <cofactor evidence="1">
        <name>pyridoxal 5'-phosphate</name>
        <dbReference type="ChEBI" id="CHEBI:597326"/>
    </cofactor>
</comment>
<dbReference type="InterPro" id="IPR015424">
    <property type="entry name" value="PyrdxlP-dep_Trfase"/>
</dbReference>
<sequence>GLERGINVLMEHKGFTESHQIVIDITNFEKTIGLGGDIERLVEEANIIINRNLLPWDIAQGRHYQNPGGLRLGTSEVTRLGMGKSAMVDIAEFFKDLLIDKKDPKKVKQDVLEFRKDFQEIKYCFQSPNKAHEYMKFF</sequence>
<comment type="caution">
    <text evidence="4">The sequence shown here is derived from an EMBL/GenBank/DDBJ whole genome shotgun (WGS) entry which is preliminary data.</text>
</comment>
<dbReference type="GO" id="GO:0005737">
    <property type="term" value="C:cytoplasm"/>
    <property type="evidence" value="ECO:0007669"/>
    <property type="project" value="TreeGrafter"/>
</dbReference>
<evidence type="ECO:0000256" key="2">
    <source>
        <dbReference type="ARBA" id="ARBA00022898"/>
    </source>
</evidence>
<organism evidence="4">
    <name type="scientific">marine sediment metagenome</name>
    <dbReference type="NCBI Taxonomy" id="412755"/>
    <lineage>
        <taxon>unclassified sequences</taxon>
        <taxon>metagenomes</taxon>
        <taxon>ecological metagenomes</taxon>
    </lineage>
</organism>
<dbReference type="Pfam" id="PF00464">
    <property type="entry name" value="SHMT"/>
    <property type="match status" value="1"/>
</dbReference>
<protein>
    <recommendedName>
        <fullName evidence="3">Serine hydroxymethyltransferase-like domain-containing protein</fullName>
    </recommendedName>
</protein>
<evidence type="ECO:0000256" key="1">
    <source>
        <dbReference type="ARBA" id="ARBA00001933"/>
    </source>
</evidence>
<proteinExistence type="predicted"/>
<dbReference type="PANTHER" id="PTHR11680">
    <property type="entry name" value="SERINE HYDROXYMETHYLTRANSFERASE"/>
    <property type="match status" value="1"/>
</dbReference>
<feature type="domain" description="Serine hydroxymethyltransferase-like" evidence="3">
    <location>
        <begin position="14"/>
        <end position="93"/>
    </location>
</feature>
<dbReference type="EMBL" id="BARU01002642">
    <property type="protein sequence ID" value="GAH30232.1"/>
    <property type="molecule type" value="Genomic_DNA"/>
</dbReference>
<dbReference type="GO" id="GO:0030170">
    <property type="term" value="F:pyridoxal phosphate binding"/>
    <property type="evidence" value="ECO:0007669"/>
    <property type="project" value="TreeGrafter"/>
</dbReference>
<keyword evidence="2" id="KW-0663">Pyridoxal phosphate</keyword>
<dbReference type="InterPro" id="IPR049943">
    <property type="entry name" value="Ser_HO-MeTrfase-like"/>
</dbReference>
<dbReference type="GO" id="GO:0046653">
    <property type="term" value="P:tetrahydrofolate metabolic process"/>
    <property type="evidence" value="ECO:0007669"/>
    <property type="project" value="TreeGrafter"/>
</dbReference>
<reference evidence="4" key="1">
    <citation type="journal article" date="2014" name="Front. Microbiol.">
        <title>High frequency of phylogenetically diverse reductive dehalogenase-homologous genes in deep subseafloor sedimentary metagenomes.</title>
        <authorList>
            <person name="Kawai M."/>
            <person name="Futagami T."/>
            <person name="Toyoda A."/>
            <person name="Takaki Y."/>
            <person name="Nishi S."/>
            <person name="Hori S."/>
            <person name="Arai W."/>
            <person name="Tsubouchi T."/>
            <person name="Morono Y."/>
            <person name="Uchiyama I."/>
            <person name="Ito T."/>
            <person name="Fujiyama A."/>
            <person name="Inagaki F."/>
            <person name="Takami H."/>
        </authorList>
    </citation>
    <scope>NUCLEOTIDE SEQUENCE</scope>
    <source>
        <strain evidence="4">Expedition CK06-06</strain>
    </source>
</reference>
<dbReference type="GO" id="GO:0019264">
    <property type="term" value="P:glycine biosynthetic process from serine"/>
    <property type="evidence" value="ECO:0007669"/>
    <property type="project" value="TreeGrafter"/>
</dbReference>
<dbReference type="PANTHER" id="PTHR11680:SF35">
    <property type="entry name" value="SERINE HYDROXYMETHYLTRANSFERASE 1"/>
    <property type="match status" value="1"/>
</dbReference>
<name>X1EC92_9ZZZZ</name>
<evidence type="ECO:0000259" key="3">
    <source>
        <dbReference type="Pfam" id="PF00464"/>
    </source>
</evidence>
<dbReference type="Gene3D" id="3.90.1150.10">
    <property type="entry name" value="Aspartate Aminotransferase, domain 1"/>
    <property type="match status" value="1"/>
</dbReference>
<gene>
    <name evidence="4" type="ORF">S03H2_06145</name>
</gene>